<feature type="compositionally biased region" description="Basic and acidic residues" evidence="1">
    <location>
        <begin position="791"/>
        <end position="812"/>
    </location>
</feature>
<proteinExistence type="predicted"/>
<dbReference type="AlphaFoldDB" id="A0A9P4L5A8"/>
<organism evidence="3 4">
    <name type="scientific">Cucurbitaria berberidis CBS 394.84</name>
    <dbReference type="NCBI Taxonomy" id="1168544"/>
    <lineage>
        <taxon>Eukaryota</taxon>
        <taxon>Fungi</taxon>
        <taxon>Dikarya</taxon>
        <taxon>Ascomycota</taxon>
        <taxon>Pezizomycotina</taxon>
        <taxon>Dothideomycetes</taxon>
        <taxon>Pleosporomycetidae</taxon>
        <taxon>Pleosporales</taxon>
        <taxon>Pleosporineae</taxon>
        <taxon>Cucurbitariaceae</taxon>
        <taxon>Cucurbitaria</taxon>
    </lineage>
</organism>
<feature type="region of interest" description="Disordered" evidence="1">
    <location>
        <begin position="276"/>
        <end position="305"/>
    </location>
</feature>
<feature type="signal peptide" evidence="2">
    <location>
        <begin position="1"/>
        <end position="21"/>
    </location>
</feature>
<feature type="region of interest" description="Disordered" evidence="1">
    <location>
        <begin position="765"/>
        <end position="834"/>
    </location>
</feature>
<feature type="region of interest" description="Disordered" evidence="1">
    <location>
        <begin position="720"/>
        <end position="750"/>
    </location>
</feature>
<reference evidence="3" key="1">
    <citation type="submission" date="2020-01" db="EMBL/GenBank/DDBJ databases">
        <authorList>
            <consortium name="DOE Joint Genome Institute"/>
            <person name="Haridas S."/>
            <person name="Albert R."/>
            <person name="Binder M."/>
            <person name="Bloem J."/>
            <person name="Labutti K."/>
            <person name="Salamov A."/>
            <person name="Andreopoulos B."/>
            <person name="Baker S.E."/>
            <person name="Barry K."/>
            <person name="Bills G."/>
            <person name="Bluhm B.H."/>
            <person name="Cannon C."/>
            <person name="Castanera R."/>
            <person name="Culley D.E."/>
            <person name="Daum C."/>
            <person name="Ezra D."/>
            <person name="Gonzalez J.B."/>
            <person name="Henrissat B."/>
            <person name="Kuo A."/>
            <person name="Liang C."/>
            <person name="Lipzen A."/>
            <person name="Lutzoni F."/>
            <person name="Magnuson J."/>
            <person name="Mondo S."/>
            <person name="Nolan M."/>
            <person name="Ohm R."/>
            <person name="Pangilinan J."/>
            <person name="Park H.-J."/>
            <person name="Ramirez L."/>
            <person name="Alfaro M."/>
            <person name="Sun H."/>
            <person name="Tritt A."/>
            <person name="Yoshinaga Y."/>
            <person name="Zwiers L.-H."/>
            <person name="Turgeon B.G."/>
            <person name="Goodwin S.B."/>
            <person name="Spatafora J.W."/>
            <person name="Crous P.W."/>
            <person name="Grigoriev I.V."/>
        </authorList>
    </citation>
    <scope>NUCLEOTIDE SEQUENCE</scope>
    <source>
        <strain evidence="3">CBS 394.84</strain>
    </source>
</reference>
<keyword evidence="4" id="KW-1185">Reference proteome</keyword>
<dbReference type="GeneID" id="63855308"/>
<keyword evidence="2" id="KW-0732">Signal</keyword>
<protein>
    <submittedName>
        <fullName evidence="3">Uncharacterized protein</fullName>
    </submittedName>
</protein>
<gene>
    <name evidence="3" type="ORF">K460DRAFT_420096</name>
</gene>
<dbReference type="OrthoDB" id="3690688at2759"/>
<evidence type="ECO:0000256" key="1">
    <source>
        <dbReference type="SAM" id="MobiDB-lite"/>
    </source>
</evidence>
<feature type="compositionally biased region" description="Basic and acidic residues" evidence="1">
    <location>
        <begin position="440"/>
        <end position="450"/>
    </location>
</feature>
<comment type="caution">
    <text evidence="3">The sequence shown here is derived from an EMBL/GenBank/DDBJ whole genome shotgun (WGS) entry which is preliminary data.</text>
</comment>
<feature type="region of interest" description="Disordered" evidence="1">
    <location>
        <begin position="329"/>
        <end position="354"/>
    </location>
</feature>
<feature type="region of interest" description="Disordered" evidence="1">
    <location>
        <begin position="405"/>
        <end position="523"/>
    </location>
</feature>
<dbReference type="EMBL" id="ML976618">
    <property type="protein sequence ID" value="KAF1842152.1"/>
    <property type="molecule type" value="Genomic_DNA"/>
</dbReference>
<name>A0A9P4L5A8_9PLEO</name>
<evidence type="ECO:0000256" key="2">
    <source>
        <dbReference type="SAM" id="SignalP"/>
    </source>
</evidence>
<feature type="region of interest" description="Disordered" evidence="1">
    <location>
        <begin position="585"/>
        <end position="604"/>
    </location>
</feature>
<evidence type="ECO:0000313" key="4">
    <source>
        <dbReference type="Proteomes" id="UP000800039"/>
    </source>
</evidence>
<accession>A0A9P4L5A8</accession>
<feature type="compositionally biased region" description="Basic and acidic residues" evidence="1">
    <location>
        <begin position="822"/>
        <end position="834"/>
    </location>
</feature>
<sequence length="834" mass="93111">MVSSVLIYLGLLALTATPSLTAPTGPPSVVLRAAKLCDDASLSWDEKGDAGCPICRHPEEMPLDVFRQRCVLQNPAITHPKFDHVWRRDAGKVAPETYLAGEYILSEDFKDPGVLNSAHARAGLMWRRDAEKTADELPPKAAHSLPDDPFPLPIEPYRLPRPKKPLPRPVLTGPVLPSYPIEDPPSDQIARIPKDDRTFNYKERRGVEEDVYLGVPLDGETLASPFKRRPRSYTLEADQLLAQTSSAPKDMVVNDVMIHHPVSSIFRRRGRLANPAGYDNDDNADDNTHTTVPVESIHDSGPTTGLQYSQNHFVVVHHPVGGIYRRSQSKWTQNKHDIDSIQGRPAGPLNKDMRDTDNTVRKLALDIYRRHHLTSPTTGSDKYVLESDRMFHHDHEAVISPNIIESKPTPKHSKHLQGDVTITRLNRTRSNDAATVLKPQDLRNGIEKRGANSVPPPEFFENHSWPFGSVGPEIPDEPFDPILEDRSPKHNKDGEQQKKQEEKEETEKSGDTEHEPQIVNTRPNGLNLQFIPAIVHKPANEVSRRDSSALNWDDYRKENSVVAGTQPSSGIQLGVARFDPHDSSVFGGNTRRWDLPTTKENPNKSAEVEATVAAPDVGIPNTNLNAPLPTQQAGQPTDKQTIHVKWPQGANSHPIASGVFHDDPVIGRRAAKKDKESHRHKDPDLLDVTDRYTARMFALANNVYRRDEKDVVEDLVAYTHETNNHPDGPRDIWKDANNSERRDTDGPVEKLLDSSATEAKPLLAMLPNKPNSHDAAVPNHSSEQYSGVLPREPRKHKDNDESKDSQEPEKARPKAVMLKPADAVHKVQGEESKM</sequence>
<evidence type="ECO:0000313" key="3">
    <source>
        <dbReference type="EMBL" id="KAF1842152.1"/>
    </source>
</evidence>
<dbReference type="Proteomes" id="UP000800039">
    <property type="component" value="Unassembled WGS sequence"/>
</dbReference>
<dbReference type="RefSeq" id="XP_040784715.1">
    <property type="nucleotide sequence ID" value="XM_040938058.1"/>
</dbReference>
<feature type="compositionally biased region" description="Basic and acidic residues" evidence="1">
    <location>
        <begin position="722"/>
        <end position="750"/>
    </location>
</feature>
<feature type="chain" id="PRO_5040186160" evidence="2">
    <location>
        <begin position="22"/>
        <end position="834"/>
    </location>
</feature>
<feature type="compositionally biased region" description="Basic and acidic residues" evidence="1">
    <location>
        <begin position="483"/>
        <end position="516"/>
    </location>
</feature>